<keyword evidence="5" id="KW-1133">Transmembrane helix</keyword>
<dbReference type="PRINTS" id="PR00019">
    <property type="entry name" value="LEURICHRPT"/>
</dbReference>
<evidence type="ECO:0000313" key="7">
    <source>
        <dbReference type="Proteomes" id="UP000515154"/>
    </source>
</evidence>
<dbReference type="RefSeq" id="XP_029651074.1">
    <property type="nucleotide sequence ID" value="XM_029795214.2"/>
</dbReference>
<feature type="domain" description="Ig-like" evidence="6">
    <location>
        <begin position="293"/>
        <end position="407"/>
    </location>
</feature>
<feature type="transmembrane region" description="Helical" evidence="5">
    <location>
        <begin position="7"/>
        <end position="28"/>
    </location>
</feature>
<keyword evidence="2" id="KW-0732">Signal</keyword>
<dbReference type="SUPFAM" id="SSF48726">
    <property type="entry name" value="Immunoglobulin"/>
    <property type="match status" value="1"/>
</dbReference>
<organism evidence="7 8">
    <name type="scientific">Octopus sinensis</name>
    <name type="common">East Asian common octopus</name>
    <dbReference type="NCBI Taxonomy" id="2607531"/>
    <lineage>
        <taxon>Eukaryota</taxon>
        <taxon>Metazoa</taxon>
        <taxon>Spiralia</taxon>
        <taxon>Lophotrochozoa</taxon>
        <taxon>Mollusca</taxon>
        <taxon>Cephalopoda</taxon>
        <taxon>Coleoidea</taxon>
        <taxon>Octopodiformes</taxon>
        <taxon>Octopoda</taxon>
        <taxon>Incirrata</taxon>
        <taxon>Octopodidae</taxon>
        <taxon>Octopus</taxon>
    </lineage>
</organism>
<dbReference type="PANTHER" id="PTHR24366">
    <property type="entry name" value="IG(IMMUNOGLOBULIN) AND LRR(LEUCINE RICH REPEAT) DOMAINS"/>
    <property type="match status" value="1"/>
</dbReference>
<evidence type="ECO:0000313" key="8">
    <source>
        <dbReference type="RefSeq" id="XP_029651074.1"/>
    </source>
</evidence>
<dbReference type="PROSITE" id="PS51450">
    <property type="entry name" value="LRR"/>
    <property type="match status" value="3"/>
</dbReference>
<dbReference type="Pfam" id="PF13855">
    <property type="entry name" value="LRR_8"/>
    <property type="match status" value="2"/>
</dbReference>
<dbReference type="Gene3D" id="3.80.10.10">
    <property type="entry name" value="Ribonuclease Inhibitor"/>
    <property type="match status" value="2"/>
</dbReference>
<dbReference type="SMART" id="SM00369">
    <property type="entry name" value="LRR_TYP"/>
    <property type="match status" value="6"/>
</dbReference>
<dbReference type="PANTHER" id="PTHR24366:SF96">
    <property type="entry name" value="LEUCINE RICH REPEAT CONTAINING 53"/>
    <property type="match status" value="1"/>
</dbReference>
<dbReference type="InterPro" id="IPR036179">
    <property type="entry name" value="Ig-like_dom_sf"/>
</dbReference>
<dbReference type="InterPro" id="IPR007110">
    <property type="entry name" value="Ig-like_dom"/>
</dbReference>
<dbReference type="InterPro" id="IPR032675">
    <property type="entry name" value="LRR_dom_sf"/>
</dbReference>
<dbReference type="InterPro" id="IPR003591">
    <property type="entry name" value="Leu-rich_rpt_typical-subtyp"/>
</dbReference>
<dbReference type="InterPro" id="IPR001611">
    <property type="entry name" value="Leu-rich_rpt"/>
</dbReference>
<dbReference type="InterPro" id="IPR000483">
    <property type="entry name" value="Cys-rich_flank_reg_C"/>
</dbReference>
<dbReference type="SUPFAM" id="SSF52058">
    <property type="entry name" value="L domain-like"/>
    <property type="match status" value="1"/>
</dbReference>
<sequence>MQIAEKMILHAVSPVSQLIIIIILLLAFTSLVEVTCCQVGCNCNDSLSLTCFGIDKLEENVPPYVRNITINGHLKEFSAQSLLPANVFNLDLSSNELTGISSESFDGLTSLAYLNLSRNNITNISQDAFLTLTNLVSLDLSNNKLAALLTGVFSHLVHLEYLDLHNNFLPVLPNSIFKPLENLEMLDLSYNYLTYIPPLTLMNNSILKTVDLRHNLLQTFHEDLLLSFSNLHQVSLEGNPIDCSCVVQEFLVAYNNNPELFYNFQNLTCHSPPSLAGDQVLFLNYTDVLCEGPHLDFVSANMSIVSHQNIRLDCNATGSPRPSIVWVTPWGDLFAHDMHLHLLTSISQPFLMKHTYLDSKYSSDIYISNNGSLFIQNLRGYFGGRFRCLAINPLGNNSATLVLKVYSLIPSVYTMSLVVSLGASLSFLLLGILFGSIRILVHVINKRKKNFKVSDQDPEIQPVEINSSTEIEKISTCTNSDFSSFGSIPYLDHSPGASPLKCTTPVADFDDYYEKVSPDTNIRETLDEVRARLMYGVERRMLKMRCHVQTIRDTSSQYMHSIKDTGSHYVQSLRESSSYAANRVRAGVVLGVEQVKYHVQSIKELCGTGEMGSHTVSTISVSTDVDTQRRTEIIKSYTYV</sequence>
<dbReference type="InterPro" id="IPR013783">
    <property type="entry name" value="Ig-like_fold"/>
</dbReference>
<keyword evidence="4" id="KW-1015">Disulfide bond</keyword>
<dbReference type="InterPro" id="IPR003599">
    <property type="entry name" value="Ig_sub"/>
</dbReference>
<dbReference type="KEGG" id="osn:115224342"/>
<keyword evidence="3" id="KW-0677">Repeat</keyword>
<keyword evidence="5" id="KW-0472">Membrane</keyword>
<dbReference type="SMART" id="SM00409">
    <property type="entry name" value="IG"/>
    <property type="match status" value="1"/>
</dbReference>
<dbReference type="SMART" id="SM00082">
    <property type="entry name" value="LRRCT"/>
    <property type="match status" value="1"/>
</dbReference>
<gene>
    <name evidence="8" type="primary">LOC115224342</name>
</gene>
<keyword evidence="1" id="KW-0433">Leucine-rich repeat</keyword>
<evidence type="ECO:0000256" key="3">
    <source>
        <dbReference type="ARBA" id="ARBA00022737"/>
    </source>
</evidence>
<dbReference type="Proteomes" id="UP000515154">
    <property type="component" value="Linkage group LG25"/>
</dbReference>
<feature type="transmembrane region" description="Helical" evidence="5">
    <location>
        <begin position="417"/>
        <end position="441"/>
    </location>
</feature>
<reference evidence="8" key="1">
    <citation type="submission" date="2025-08" db="UniProtKB">
        <authorList>
            <consortium name="RefSeq"/>
        </authorList>
    </citation>
    <scope>IDENTIFICATION</scope>
</reference>
<evidence type="ECO:0000256" key="4">
    <source>
        <dbReference type="ARBA" id="ARBA00023157"/>
    </source>
</evidence>
<evidence type="ECO:0000259" key="6">
    <source>
        <dbReference type="PROSITE" id="PS50835"/>
    </source>
</evidence>
<proteinExistence type="predicted"/>
<evidence type="ECO:0000256" key="1">
    <source>
        <dbReference type="ARBA" id="ARBA00022614"/>
    </source>
</evidence>
<evidence type="ECO:0000256" key="5">
    <source>
        <dbReference type="SAM" id="Phobius"/>
    </source>
</evidence>
<dbReference type="AlphaFoldDB" id="A0A6P7THN3"/>
<protein>
    <submittedName>
        <fullName evidence="8">Leucine-rich repeat and fibronectin type-III domain-containing protein 4</fullName>
    </submittedName>
</protein>
<accession>A0A6P7THN3</accession>
<dbReference type="Gene3D" id="2.60.40.10">
    <property type="entry name" value="Immunoglobulins"/>
    <property type="match status" value="1"/>
</dbReference>
<name>A0A6P7THN3_9MOLL</name>
<keyword evidence="5" id="KW-0812">Transmembrane</keyword>
<dbReference type="PROSITE" id="PS50835">
    <property type="entry name" value="IG_LIKE"/>
    <property type="match status" value="1"/>
</dbReference>
<keyword evidence="7" id="KW-1185">Reference proteome</keyword>
<evidence type="ECO:0000256" key="2">
    <source>
        <dbReference type="ARBA" id="ARBA00022729"/>
    </source>
</evidence>